<protein>
    <submittedName>
        <fullName evidence="2">SdpA family antimicrobial peptide system protein</fullName>
    </submittedName>
</protein>
<evidence type="ECO:0000256" key="1">
    <source>
        <dbReference type="SAM" id="Phobius"/>
    </source>
</evidence>
<evidence type="ECO:0000313" key="2">
    <source>
        <dbReference type="EMBL" id="GAA3096981.1"/>
    </source>
</evidence>
<dbReference type="InterPro" id="IPR023902">
    <property type="entry name" value="Sporulation_SdpA"/>
</dbReference>
<sequence>MRDTSQAVQRERRAFVTAAAALFAVLAASIYFAMPRNVTTQPWMPPVKTAFSAFVPQGWAFFTKDPQSEQFGAYRPHGGGARPENLSLTPQGKAENLFGLSRRQRAQGPEEALLASKVHHWETCEGSNDDCLRTAAARPAAAVTNPSPVPSLCGDVIVTNQRPVPWAYRDLLSDTSRVTRAAHLRIRCDD</sequence>
<dbReference type="Proteomes" id="UP001501637">
    <property type="component" value="Unassembled WGS sequence"/>
</dbReference>
<proteinExistence type="predicted"/>
<comment type="caution">
    <text evidence="2">The sequence shown here is derived from an EMBL/GenBank/DDBJ whole genome shotgun (WGS) entry which is preliminary data.</text>
</comment>
<reference evidence="3" key="1">
    <citation type="journal article" date="2019" name="Int. J. Syst. Evol. Microbiol.">
        <title>The Global Catalogue of Microorganisms (GCM) 10K type strain sequencing project: providing services to taxonomists for standard genome sequencing and annotation.</title>
        <authorList>
            <consortium name="The Broad Institute Genomics Platform"/>
            <consortium name="The Broad Institute Genome Sequencing Center for Infectious Disease"/>
            <person name="Wu L."/>
            <person name="Ma J."/>
        </authorList>
    </citation>
    <scope>NUCLEOTIDE SEQUENCE [LARGE SCALE GENOMIC DNA]</scope>
    <source>
        <strain evidence="3">JCM 9092</strain>
    </source>
</reference>
<dbReference type="RefSeq" id="WP_266871761.1">
    <property type="nucleotide sequence ID" value="NZ_BAAAUG010000030.1"/>
</dbReference>
<keyword evidence="1" id="KW-0472">Membrane</keyword>
<dbReference type="EMBL" id="BAAAUG010000030">
    <property type="protein sequence ID" value="GAA3096981.1"/>
    <property type="molecule type" value="Genomic_DNA"/>
</dbReference>
<keyword evidence="1" id="KW-0812">Transmembrane</keyword>
<gene>
    <name evidence="2" type="ORF">GCM10010449_20560</name>
</gene>
<dbReference type="NCBIfam" id="TIGR04034">
    <property type="entry name" value="export_SdpA"/>
    <property type="match status" value="1"/>
</dbReference>
<organism evidence="2 3">
    <name type="scientific">Streptomyces rectiviolaceus</name>
    <dbReference type="NCBI Taxonomy" id="332591"/>
    <lineage>
        <taxon>Bacteria</taxon>
        <taxon>Bacillati</taxon>
        <taxon>Actinomycetota</taxon>
        <taxon>Actinomycetes</taxon>
        <taxon>Kitasatosporales</taxon>
        <taxon>Streptomycetaceae</taxon>
        <taxon>Streptomyces</taxon>
    </lineage>
</organism>
<keyword evidence="1" id="KW-1133">Transmembrane helix</keyword>
<dbReference type="Pfam" id="PF17418">
    <property type="entry name" value="SdpA"/>
    <property type="match status" value="1"/>
</dbReference>
<evidence type="ECO:0000313" key="3">
    <source>
        <dbReference type="Proteomes" id="UP001501637"/>
    </source>
</evidence>
<name>A0ABP6MBI0_9ACTN</name>
<keyword evidence="3" id="KW-1185">Reference proteome</keyword>
<feature type="transmembrane region" description="Helical" evidence="1">
    <location>
        <begin position="12"/>
        <end position="34"/>
    </location>
</feature>
<accession>A0ABP6MBI0</accession>